<protein>
    <submittedName>
        <fullName evidence="1">Uncharacterized protein</fullName>
    </submittedName>
</protein>
<reference evidence="1 2" key="1">
    <citation type="submission" date="2016-10" db="EMBL/GenBank/DDBJ databases">
        <authorList>
            <person name="de Groot N.N."/>
        </authorList>
    </citation>
    <scope>NUCLEOTIDE SEQUENCE [LARGE SCALE GENOMIC DNA]</scope>
    <source>
        <strain evidence="1 2">DSM 19548</strain>
    </source>
</reference>
<proteinExistence type="predicted"/>
<sequence>MPAIRSDMMCSRDCECARHFVFCRAPFRIATPDEPALRPEVTHDLRLETLKNFPVFGGAFRHTLPACTCTFGHFRFIVDRSEYRTAARRAARSQGPNRGNTASAFAHTHPSPACLEGPAPVQHVRRGASPLEQAITQAKSVRCGPIPSCFRAFGKLRFTCYSIRSVAIATVFRSKSILPGIHLRCTPLVERGSRD</sequence>
<dbReference type="AlphaFoldDB" id="A0A1I1DVU6"/>
<evidence type="ECO:0000313" key="1">
    <source>
        <dbReference type="EMBL" id="SFB77138.1"/>
    </source>
</evidence>
<dbReference type="EMBL" id="FOLG01000001">
    <property type="protein sequence ID" value="SFB77138.1"/>
    <property type="molecule type" value="Genomic_DNA"/>
</dbReference>
<keyword evidence="2" id="KW-1185">Reference proteome</keyword>
<name>A0A1I1DVU6_9RHOB</name>
<accession>A0A1I1DVU6</accession>
<evidence type="ECO:0000313" key="2">
    <source>
        <dbReference type="Proteomes" id="UP000198728"/>
    </source>
</evidence>
<gene>
    <name evidence="1" type="ORF">SAMN04488094_101417</name>
</gene>
<organism evidence="1 2">
    <name type="scientific">Tropicimonas isoalkanivorans</name>
    <dbReference type="NCBI Taxonomy" id="441112"/>
    <lineage>
        <taxon>Bacteria</taxon>
        <taxon>Pseudomonadati</taxon>
        <taxon>Pseudomonadota</taxon>
        <taxon>Alphaproteobacteria</taxon>
        <taxon>Rhodobacterales</taxon>
        <taxon>Roseobacteraceae</taxon>
        <taxon>Tropicimonas</taxon>
    </lineage>
</organism>
<dbReference type="Proteomes" id="UP000198728">
    <property type="component" value="Unassembled WGS sequence"/>
</dbReference>